<protein>
    <submittedName>
        <fullName evidence="2">Helix-turn-helix domain-containing protein</fullName>
    </submittedName>
</protein>
<name>A0A1T4SP30_9BACT</name>
<sequence>MKKGEDFKVGLRRRYLAVYDEVFEELSREKGITHKEFCEMIGLRRASVNNFRDGTRTPGVEDIMNLCDKFGYDIGYVIRGKDKPAGKVPAEGVTLEGIYELLKEIRAKL</sequence>
<dbReference type="STRING" id="634771.SAMN04488128_103194"/>
<dbReference type="InterPro" id="IPR001387">
    <property type="entry name" value="Cro/C1-type_HTH"/>
</dbReference>
<evidence type="ECO:0000259" key="1">
    <source>
        <dbReference type="PROSITE" id="PS50943"/>
    </source>
</evidence>
<dbReference type="GO" id="GO:0003677">
    <property type="term" value="F:DNA binding"/>
    <property type="evidence" value="ECO:0007669"/>
    <property type="project" value="InterPro"/>
</dbReference>
<evidence type="ECO:0000313" key="3">
    <source>
        <dbReference type="Proteomes" id="UP000190367"/>
    </source>
</evidence>
<keyword evidence="3" id="KW-1185">Reference proteome</keyword>
<feature type="domain" description="HTH cro/C1-type" evidence="1">
    <location>
        <begin position="29"/>
        <end position="77"/>
    </location>
</feature>
<dbReference type="SMART" id="SM00530">
    <property type="entry name" value="HTH_XRE"/>
    <property type="match status" value="1"/>
</dbReference>
<dbReference type="EMBL" id="FUWZ01000003">
    <property type="protein sequence ID" value="SKA29955.1"/>
    <property type="molecule type" value="Genomic_DNA"/>
</dbReference>
<accession>A0A1T4SP30</accession>
<dbReference type="Proteomes" id="UP000190367">
    <property type="component" value="Unassembled WGS sequence"/>
</dbReference>
<proteinExistence type="predicted"/>
<dbReference type="Pfam" id="PF01381">
    <property type="entry name" value="HTH_3"/>
    <property type="match status" value="1"/>
</dbReference>
<dbReference type="PROSITE" id="PS50943">
    <property type="entry name" value="HTH_CROC1"/>
    <property type="match status" value="1"/>
</dbReference>
<dbReference type="SUPFAM" id="SSF47413">
    <property type="entry name" value="lambda repressor-like DNA-binding domains"/>
    <property type="match status" value="1"/>
</dbReference>
<dbReference type="InterPro" id="IPR010982">
    <property type="entry name" value="Lambda_DNA-bd_dom_sf"/>
</dbReference>
<dbReference type="AlphaFoldDB" id="A0A1T4SP30"/>
<evidence type="ECO:0000313" key="2">
    <source>
        <dbReference type="EMBL" id="SKA29955.1"/>
    </source>
</evidence>
<reference evidence="3" key="1">
    <citation type="submission" date="2017-02" db="EMBL/GenBank/DDBJ databases">
        <authorList>
            <person name="Varghese N."/>
            <person name="Submissions S."/>
        </authorList>
    </citation>
    <scope>NUCLEOTIDE SEQUENCE [LARGE SCALE GENOMIC DNA]</scope>
    <source>
        <strain evidence="3">DSM 22224</strain>
    </source>
</reference>
<gene>
    <name evidence="2" type="ORF">SAMN04488128_103194</name>
</gene>
<dbReference type="Gene3D" id="1.10.260.40">
    <property type="entry name" value="lambda repressor-like DNA-binding domains"/>
    <property type="match status" value="1"/>
</dbReference>
<organism evidence="2 3">
    <name type="scientific">Chitinophaga eiseniae</name>
    <dbReference type="NCBI Taxonomy" id="634771"/>
    <lineage>
        <taxon>Bacteria</taxon>
        <taxon>Pseudomonadati</taxon>
        <taxon>Bacteroidota</taxon>
        <taxon>Chitinophagia</taxon>
        <taxon>Chitinophagales</taxon>
        <taxon>Chitinophagaceae</taxon>
        <taxon>Chitinophaga</taxon>
    </lineage>
</organism>